<feature type="transmembrane region" description="Helical" evidence="6">
    <location>
        <begin position="68"/>
        <end position="89"/>
    </location>
</feature>
<gene>
    <name evidence="8" type="ORF">EV190_101618</name>
</gene>
<dbReference type="GO" id="GO:0043190">
    <property type="term" value="C:ATP-binding cassette (ABC) transporter complex"/>
    <property type="evidence" value="ECO:0007669"/>
    <property type="project" value="InterPro"/>
</dbReference>
<dbReference type="EMBL" id="SNYN01000001">
    <property type="protein sequence ID" value="TDQ55293.1"/>
    <property type="molecule type" value="Genomic_DNA"/>
</dbReference>
<dbReference type="PIRSF" id="PIRSF006648">
    <property type="entry name" value="DrrB"/>
    <property type="match status" value="1"/>
</dbReference>
<feature type="domain" description="ABC transmembrane type-2" evidence="7">
    <location>
        <begin position="27"/>
        <end position="267"/>
    </location>
</feature>
<proteinExistence type="predicted"/>
<feature type="transmembrane region" description="Helical" evidence="6">
    <location>
        <begin position="246"/>
        <end position="264"/>
    </location>
</feature>
<dbReference type="Pfam" id="PF12698">
    <property type="entry name" value="ABC2_membrane_3"/>
    <property type="match status" value="1"/>
</dbReference>
<evidence type="ECO:0000259" key="7">
    <source>
        <dbReference type="PROSITE" id="PS51012"/>
    </source>
</evidence>
<evidence type="ECO:0000256" key="5">
    <source>
        <dbReference type="ARBA" id="ARBA00023251"/>
    </source>
</evidence>
<organism evidence="8 9">
    <name type="scientific">Actinorugispora endophytica</name>
    <dbReference type="NCBI Taxonomy" id="1605990"/>
    <lineage>
        <taxon>Bacteria</taxon>
        <taxon>Bacillati</taxon>
        <taxon>Actinomycetota</taxon>
        <taxon>Actinomycetes</taxon>
        <taxon>Streptosporangiales</taxon>
        <taxon>Nocardiopsidaceae</taxon>
        <taxon>Actinorugispora</taxon>
    </lineage>
</organism>
<feature type="transmembrane region" description="Helical" evidence="6">
    <location>
        <begin position="149"/>
        <end position="172"/>
    </location>
</feature>
<dbReference type="GO" id="GO:0046677">
    <property type="term" value="P:response to antibiotic"/>
    <property type="evidence" value="ECO:0007669"/>
    <property type="project" value="UniProtKB-KW"/>
</dbReference>
<feature type="transmembrane region" description="Helical" evidence="6">
    <location>
        <begin position="179"/>
        <end position="199"/>
    </location>
</feature>
<keyword evidence="5" id="KW-0046">Antibiotic resistance</keyword>
<dbReference type="InterPro" id="IPR000412">
    <property type="entry name" value="ABC_2_transport"/>
</dbReference>
<dbReference type="Proteomes" id="UP000295281">
    <property type="component" value="Unassembled WGS sequence"/>
</dbReference>
<feature type="transmembrane region" description="Helical" evidence="6">
    <location>
        <begin position="29"/>
        <end position="48"/>
    </location>
</feature>
<evidence type="ECO:0000256" key="2">
    <source>
        <dbReference type="ARBA" id="ARBA00022692"/>
    </source>
</evidence>
<dbReference type="PANTHER" id="PTHR43229">
    <property type="entry name" value="NODULATION PROTEIN J"/>
    <property type="match status" value="1"/>
</dbReference>
<reference evidence="8 9" key="1">
    <citation type="submission" date="2019-03" db="EMBL/GenBank/DDBJ databases">
        <title>Genomic Encyclopedia of Type Strains, Phase IV (KMG-IV): sequencing the most valuable type-strain genomes for metagenomic binning, comparative biology and taxonomic classification.</title>
        <authorList>
            <person name="Goeker M."/>
        </authorList>
    </citation>
    <scope>NUCLEOTIDE SEQUENCE [LARGE SCALE GENOMIC DNA]</scope>
    <source>
        <strain evidence="8 9">DSM 46770</strain>
    </source>
</reference>
<sequence>MNTTLFAVRLGLARGWTEFRHTLTSKADLGSYLLNSMVFLAVLLFMSGNDMENTALAGTGVSQATLSMPGTLAVLLVFGGVLSTAQLLATDREDGTLLRAKATPKGTHGYLVGKVVSVSLMSLMSMLVLLVPSVLLIDGLEFTPAGGLTLLWVVGLGLLATLPLGAIAGSLFPNPRAVVGVLVLVLMALIIVSGIFFPISMLPGWVSWVAQAFPVYWLGLGLRSSMLPDAALVEEVGGSWRHLETAGALGAWAALGLLVAPFVLRRMARRESGTSLEERRRKALQRVG</sequence>
<comment type="caution">
    <text evidence="8">The sequence shown here is derived from an EMBL/GenBank/DDBJ whole genome shotgun (WGS) entry which is preliminary data.</text>
</comment>
<dbReference type="AlphaFoldDB" id="A0A4R6V509"/>
<dbReference type="InterPro" id="IPR047817">
    <property type="entry name" value="ABC2_TM_bact-type"/>
</dbReference>
<keyword evidence="2 6" id="KW-0812">Transmembrane</keyword>
<feature type="transmembrane region" description="Helical" evidence="6">
    <location>
        <begin position="110"/>
        <end position="137"/>
    </location>
</feature>
<comment type="subcellular location">
    <subcellularLocation>
        <location evidence="1">Membrane</location>
        <topology evidence="1">Multi-pass membrane protein</topology>
    </subcellularLocation>
</comment>
<evidence type="ECO:0000256" key="3">
    <source>
        <dbReference type="ARBA" id="ARBA00022989"/>
    </source>
</evidence>
<dbReference type="PROSITE" id="PS51012">
    <property type="entry name" value="ABC_TM2"/>
    <property type="match status" value="1"/>
</dbReference>
<evidence type="ECO:0000256" key="4">
    <source>
        <dbReference type="ARBA" id="ARBA00023136"/>
    </source>
</evidence>
<dbReference type="InterPro" id="IPR013525">
    <property type="entry name" value="ABC2_TM"/>
</dbReference>
<accession>A0A4R6V509</accession>
<evidence type="ECO:0000256" key="6">
    <source>
        <dbReference type="SAM" id="Phobius"/>
    </source>
</evidence>
<keyword evidence="4 6" id="KW-0472">Membrane</keyword>
<evidence type="ECO:0000256" key="1">
    <source>
        <dbReference type="ARBA" id="ARBA00004141"/>
    </source>
</evidence>
<keyword evidence="9" id="KW-1185">Reference proteome</keyword>
<evidence type="ECO:0000313" key="9">
    <source>
        <dbReference type="Proteomes" id="UP000295281"/>
    </source>
</evidence>
<dbReference type="RefSeq" id="WP_166655361.1">
    <property type="nucleotide sequence ID" value="NZ_SNYN01000001.1"/>
</dbReference>
<dbReference type="GO" id="GO:0140359">
    <property type="term" value="F:ABC-type transporter activity"/>
    <property type="evidence" value="ECO:0007669"/>
    <property type="project" value="InterPro"/>
</dbReference>
<dbReference type="PANTHER" id="PTHR43229:SF2">
    <property type="entry name" value="NODULATION PROTEIN J"/>
    <property type="match status" value="1"/>
</dbReference>
<name>A0A4R6V509_9ACTN</name>
<dbReference type="InterPro" id="IPR051784">
    <property type="entry name" value="Nod_factor_ABC_transporter"/>
</dbReference>
<keyword evidence="3 6" id="KW-1133">Transmembrane helix</keyword>
<protein>
    <submittedName>
        <fullName evidence="8">ABC-2 type transport system permease protein</fullName>
    </submittedName>
</protein>
<evidence type="ECO:0000313" key="8">
    <source>
        <dbReference type="EMBL" id="TDQ55293.1"/>
    </source>
</evidence>